<dbReference type="HAMAP" id="MF_00100_B">
    <property type="entry name" value="IF_2_B"/>
    <property type="match status" value="1"/>
</dbReference>
<dbReference type="FunFam" id="2.40.30.10:FF:000008">
    <property type="entry name" value="Translation initiation factor IF-2"/>
    <property type="match status" value="1"/>
</dbReference>
<dbReference type="SUPFAM" id="SSF50447">
    <property type="entry name" value="Translation proteins"/>
    <property type="match status" value="2"/>
</dbReference>
<dbReference type="RefSeq" id="WP_121876776.1">
    <property type="nucleotide sequence ID" value="NZ_REFJ01000003.1"/>
</dbReference>
<organism evidence="12 13">
    <name type="scientific">Umboniibacter marinipuniceus</name>
    <dbReference type="NCBI Taxonomy" id="569599"/>
    <lineage>
        <taxon>Bacteria</taxon>
        <taxon>Pseudomonadati</taxon>
        <taxon>Pseudomonadota</taxon>
        <taxon>Gammaproteobacteria</taxon>
        <taxon>Cellvibrionales</taxon>
        <taxon>Cellvibrionaceae</taxon>
        <taxon>Umboniibacter</taxon>
    </lineage>
</organism>
<dbReference type="GO" id="GO:0003924">
    <property type="term" value="F:GTPase activity"/>
    <property type="evidence" value="ECO:0007669"/>
    <property type="project" value="UniProtKB-UniRule"/>
</dbReference>
<keyword evidence="6 8" id="KW-0648">Protein biosynthesis</keyword>
<dbReference type="CDD" id="cd01887">
    <property type="entry name" value="IF2_eIF5B"/>
    <property type="match status" value="1"/>
</dbReference>
<dbReference type="FunFam" id="3.40.50.10050:FF:000001">
    <property type="entry name" value="Translation initiation factor IF-2"/>
    <property type="match status" value="1"/>
</dbReference>
<evidence type="ECO:0000256" key="7">
    <source>
        <dbReference type="ARBA" id="ARBA00023134"/>
    </source>
</evidence>
<dbReference type="InterPro" id="IPR009061">
    <property type="entry name" value="DNA-bd_dom_put_sf"/>
</dbReference>
<protein>
    <recommendedName>
        <fullName evidence="2 8">Translation initiation factor IF-2</fullName>
    </recommendedName>
</protein>
<dbReference type="GO" id="GO:0003743">
    <property type="term" value="F:translation initiation factor activity"/>
    <property type="evidence" value="ECO:0007669"/>
    <property type="project" value="UniProtKB-UniRule"/>
</dbReference>
<feature type="region of interest" description="Disordered" evidence="10">
    <location>
        <begin position="122"/>
        <end position="251"/>
    </location>
</feature>
<dbReference type="SUPFAM" id="SSF52156">
    <property type="entry name" value="Initiation factor IF2/eIF5b, domain 3"/>
    <property type="match status" value="1"/>
</dbReference>
<evidence type="ECO:0000256" key="10">
    <source>
        <dbReference type="SAM" id="MobiDB-lite"/>
    </source>
</evidence>
<dbReference type="Pfam" id="PF22042">
    <property type="entry name" value="EF-G_D2"/>
    <property type="match status" value="1"/>
</dbReference>
<dbReference type="InterPro" id="IPR000178">
    <property type="entry name" value="TF_IF2_bacterial-like"/>
</dbReference>
<dbReference type="Pfam" id="PF00009">
    <property type="entry name" value="GTP_EFTU"/>
    <property type="match status" value="1"/>
</dbReference>
<dbReference type="Pfam" id="PF04760">
    <property type="entry name" value="IF2_N"/>
    <property type="match status" value="2"/>
</dbReference>
<evidence type="ECO:0000313" key="12">
    <source>
        <dbReference type="EMBL" id="RMA80094.1"/>
    </source>
</evidence>
<keyword evidence="7 8" id="KW-0342">GTP-binding</keyword>
<dbReference type="FunFam" id="2.40.30.10:FF:000007">
    <property type="entry name" value="Translation initiation factor IF-2"/>
    <property type="match status" value="1"/>
</dbReference>
<dbReference type="PROSITE" id="PS51722">
    <property type="entry name" value="G_TR_2"/>
    <property type="match status" value="1"/>
</dbReference>
<dbReference type="GO" id="GO:0005525">
    <property type="term" value="F:GTP binding"/>
    <property type="evidence" value="ECO:0007669"/>
    <property type="project" value="UniProtKB-KW"/>
</dbReference>
<dbReference type="InterPro" id="IPR000795">
    <property type="entry name" value="T_Tr_GTP-bd_dom"/>
</dbReference>
<dbReference type="AlphaFoldDB" id="A0A3M0A713"/>
<dbReference type="Gene3D" id="3.40.50.300">
    <property type="entry name" value="P-loop containing nucleotide triphosphate hydrolases"/>
    <property type="match status" value="1"/>
</dbReference>
<comment type="caution">
    <text evidence="12">The sequence shown here is derived from an EMBL/GenBank/DDBJ whole genome shotgun (WGS) entry which is preliminary data.</text>
</comment>
<dbReference type="InterPro" id="IPR027417">
    <property type="entry name" value="P-loop_NTPase"/>
</dbReference>
<comment type="function">
    <text evidence="8 9">One of the essential components for the initiation of protein synthesis. Protects formylmethionyl-tRNA from spontaneous hydrolysis and promotes its binding to the 30S ribosomal subunits. Also involved in the hydrolysis of GTP during the formation of the 70S ribosomal complex.</text>
</comment>
<dbReference type="CDD" id="cd03702">
    <property type="entry name" value="IF2_mtIF2_II"/>
    <property type="match status" value="1"/>
</dbReference>
<keyword evidence="13" id="KW-1185">Reference proteome</keyword>
<dbReference type="Gene3D" id="3.40.50.10050">
    <property type="entry name" value="Translation initiation factor IF- 2, domain 3"/>
    <property type="match status" value="1"/>
</dbReference>
<dbReference type="Gene3D" id="3.30.56.50">
    <property type="entry name" value="Putative DNA-binding domain, N-terminal subdomain of bacterial translation initiation factor IF2"/>
    <property type="match status" value="1"/>
</dbReference>
<accession>A0A3M0A713</accession>
<feature type="compositionally biased region" description="Low complexity" evidence="10">
    <location>
        <begin position="124"/>
        <end position="155"/>
    </location>
</feature>
<dbReference type="InterPro" id="IPR044145">
    <property type="entry name" value="IF2_II"/>
</dbReference>
<feature type="binding site" evidence="8">
    <location>
        <begin position="393"/>
        <end position="397"/>
    </location>
    <ligand>
        <name>GTP</name>
        <dbReference type="ChEBI" id="CHEBI:37565"/>
    </ligand>
</feature>
<evidence type="ECO:0000259" key="11">
    <source>
        <dbReference type="PROSITE" id="PS51722"/>
    </source>
</evidence>
<dbReference type="EMBL" id="REFJ01000003">
    <property type="protein sequence ID" value="RMA80094.1"/>
    <property type="molecule type" value="Genomic_DNA"/>
</dbReference>
<comment type="subcellular location">
    <subcellularLocation>
        <location evidence="8">Cytoplasm</location>
    </subcellularLocation>
</comment>
<dbReference type="PROSITE" id="PS01176">
    <property type="entry name" value="IF2"/>
    <property type="match status" value="1"/>
</dbReference>
<dbReference type="Pfam" id="PF08364">
    <property type="entry name" value="IF2_assoc"/>
    <property type="match status" value="1"/>
</dbReference>
<feature type="binding site" evidence="8">
    <location>
        <begin position="447"/>
        <end position="450"/>
    </location>
    <ligand>
        <name>GTP</name>
        <dbReference type="ChEBI" id="CHEBI:37565"/>
    </ligand>
</feature>
<dbReference type="SUPFAM" id="SSF52540">
    <property type="entry name" value="P-loop containing nucleoside triphosphate hydrolases"/>
    <property type="match status" value="1"/>
</dbReference>
<reference evidence="12 13" key="1">
    <citation type="submission" date="2018-10" db="EMBL/GenBank/DDBJ databases">
        <title>Genomic Encyclopedia of Type Strains, Phase IV (KMG-IV): sequencing the most valuable type-strain genomes for metagenomic binning, comparative biology and taxonomic classification.</title>
        <authorList>
            <person name="Goeker M."/>
        </authorList>
    </citation>
    <scope>NUCLEOTIDE SEQUENCE [LARGE SCALE GENOMIC DNA]</scope>
    <source>
        <strain evidence="12 13">DSM 25080</strain>
    </source>
</reference>
<comment type="similarity">
    <text evidence="1 8 9">Belongs to the TRAFAC class translation factor GTPase superfamily. Classic translation factor GTPase family. IF-2 subfamily.</text>
</comment>
<evidence type="ECO:0000313" key="13">
    <source>
        <dbReference type="Proteomes" id="UP000267187"/>
    </source>
</evidence>
<dbReference type="CDD" id="cd03692">
    <property type="entry name" value="mtIF2_IVc"/>
    <property type="match status" value="1"/>
</dbReference>
<name>A0A3M0A713_9GAMM</name>
<sequence>MADVTVKDLAEQIGTTQSKLIEQMKDAGLKTRKGDSLVSAEEKQTLLNHLKASHGESTDAPKKITLKRKTTTTLKAGGRKTVAVEVRKKRTFVKRSPEEIAADEAEAAAAEKAAAEAQAKEAAEAAAAAKAAEEAAAAEAKAAEAKAAQANVENAEAEKAAAAEAARLEEERKAAEVQARAAAEAALKEAEAKKAQPQRREREAEKPKGKKKPLGRGENFDRRGGRKKLKAKSNARGGARADNQHGFQKPTEKIVREVEVPETITVGELAQAMAVKAGEVIKTLMSLGSMATINQALDQDTATLVVEEMGHTVKTVSSNQMEESLVEDFVQTDGEELTRAPVVTVMGHVDHGKTSLLDYIRKTHVTTGEAGGITQHIGAYHVDTGHGMISFLDTPGHAAFTAMRARGAQATDIVILAVAADDGVMPQTEEAVQHAKAAGVPLIVAVNKMDKESADPDRVKNELAAKEVIPEDWGGDTQFVEVSAHTGQGIDELLEAILLQAEVLELKAVHSGSARGVVIESRLDKGRGSVSTVLVQAGTLEKGDIVLAGHQYGRVRAMLDENGETVAKAGPSIPVEILGLDGTPAAGDEFLVVPNERRAREVAQSRHDRDRHDKLARQQAAKLENMFTNMEEGDKKTLSVVVKADVRGSLEAILAALADLGNDEVQVQVVSSGVGGLTETDVNLAVTSGAIMLGFNVRADATARRTAEAESIEIRYYSVIYNLLDDLKAALTGMLAPELRENIVGIADVREVFRSPKFGQVAGCMVTEGTVYRAKPIRVLRDSVVIFEGELESLRRFKDDAQEVRNGMECGIGVKNYDVKVGDQIEVFEVLEIQRSL</sequence>
<dbReference type="InterPro" id="IPR015760">
    <property type="entry name" value="TIF_IF2"/>
</dbReference>
<keyword evidence="3 8" id="KW-0963">Cytoplasm</keyword>
<evidence type="ECO:0000256" key="2">
    <source>
        <dbReference type="ARBA" id="ARBA00020675"/>
    </source>
</evidence>
<dbReference type="FunFam" id="3.40.50.300:FF:000019">
    <property type="entry name" value="Translation initiation factor IF-2"/>
    <property type="match status" value="1"/>
</dbReference>
<keyword evidence="4 8" id="KW-0396">Initiation factor</keyword>
<dbReference type="InterPro" id="IPR005225">
    <property type="entry name" value="Small_GTP-bd"/>
</dbReference>
<dbReference type="InterPro" id="IPR036925">
    <property type="entry name" value="TIF_IF2_dom3_sf"/>
</dbReference>
<dbReference type="PANTHER" id="PTHR43381">
    <property type="entry name" value="TRANSLATION INITIATION FACTOR IF-2-RELATED"/>
    <property type="match status" value="1"/>
</dbReference>
<proteinExistence type="inferred from homology"/>
<feature type="compositionally biased region" description="Basic and acidic residues" evidence="10">
    <location>
        <begin position="156"/>
        <end position="175"/>
    </location>
</feature>
<evidence type="ECO:0000256" key="1">
    <source>
        <dbReference type="ARBA" id="ARBA00007733"/>
    </source>
</evidence>
<feature type="compositionally biased region" description="Basic and acidic residues" evidence="10">
    <location>
        <begin position="186"/>
        <end position="207"/>
    </location>
</feature>
<dbReference type="PANTHER" id="PTHR43381:SF5">
    <property type="entry name" value="TR-TYPE G DOMAIN-CONTAINING PROTEIN"/>
    <property type="match status" value="1"/>
</dbReference>
<evidence type="ECO:0000256" key="5">
    <source>
        <dbReference type="ARBA" id="ARBA00022741"/>
    </source>
</evidence>
<dbReference type="Pfam" id="PF11987">
    <property type="entry name" value="IF-2"/>
    <property type="match status" value="1"/>
</dbReference>
<dbReference type="InterPro" id="IPR023115">
    <property type="entry name" value="TIF_IF2_dom3"/>
</dbReference>
<evidence type="ECO:0000256" key="4">
    <source>
        <dbReference type="ARBA" id="ARBA00022540"/>
    </source>
</evidence>
<evidence type="ECO:0000256" key="8">
    <source>
        <dbReference type="HAMAP-Rule" id="MF_00100"/>
    </source>
</evidence>
<evidence type="ECO:0000256" key="6">
    <source>
        <dbReference type="ARBA" id="ARBA00022917"/>
    </source>
</evidence>
<dbReference type="NCBIfam" id="TIGR00487">
    <property type="entry name" value="IF-2"/>
    <property type="match status" value="1"/>
</dbReference>
<dbReference type="Gene3D" id="2.40.30.10">
    <property type="entry name" value="Translation factors"/>
    <property type="match status" value="2"/>
</dbReference>
<dbReference type="InterPro" id="IPR009000">
    <property type="entry name" value="Transl_B-barrel_sf"/>
</dbReference>
<feature type="domain" description="Tr-type G" evidence="11">
    <location>
        <begin position="338"/>
        <end position="507"/>
    </location>
</feature>
<feature type="compositionally biased region" description="Basic residues" evidence="10">
    <location>
        <begin position="224"/>
        <end position="233"/>
    </location>
</feature>
<dbReference type="InterPro" id="IPR053905">
    <property type="entry name" value="EF-G-like_DII"/>
</dbReference>
<dbReference type="NCBIfam" id="TIGR00231">
    <property type="entry name" value="small_GTP"/>
    <property type="match status" value="1"/>
</dbReference>
<dbReference type="GO" id="GO:0005829">
    <property type="term" value="C:cytosol"/>
    <property type="evidence" value="ECO:0007669"/>
    <property type="project" value="TreeGrafter"/>
</dbReference>
<evidence type="ECO:0000256" key="9">
    <source>
        <dbReference type="RuleBase" id="RU000644"/>
    </source>
</evidence>
<dbReference type="InterPro" id="IPR006847">
    <property type="entry name" value="IF2_N"/>
</dbReference>
<dbReference type="InterPro" id="IPR013575">
    <property type="entry name" value="IF2_assoc_dom_bac"/>
</dbReference>
<feature type="binding site" evidence="8">
    <location>
        <begin position="347"/>
        <end position="354"/>
    </location>
    <ligand>
        <name>GTP</name>
        <dbReference type="ChEBI" id="CHEBI:37565"/>
    </ligand>
</feature>
<keyword evidence="5 8" id="KW-0547">Nucleotide-binding</keyword>
<dbReference type="Proteomes" id="UP000267187">
    <property type="component" value="Unassembled WGS sequence"/>
</dbReference>
<feature type="compositionally biased region" description="Low complexity" evidence="10">
    <location>
        <begin position="176"/>
        <end position="185"/>
    </location>
</feature>
<feature type="region of interest" description="G-domain" evidence="8">
    <location>
        <begin position="341"/>
        <end position="489"/>
    </location>
</feature>
<dbReference type="OrthoDB" id="9811804at2"/>
<gene>
    <name evidence="8" type="primary">infB</name>
    <name evidence="12" type="ORF">DFR27_1451</name>
</gene>
<evidence type="ECO:0000256" key="3">
    <source>
        <dbReference type="ARBA" id="ARBA00022490"/>
    </source>
</evidence>
<dbReference type="SUPFAM" id="SSF46955">
    <property type="entry name" value="Putative DNA-binding domain"/>
    <property type="match status" value="1"/>
</dbReference>